<dbReference type="PROSITE" id="PS01034">
    <property type="entry name" value="GH16_1"/>
    <property type="match status" value="1"/>
</dbReference>
<evidence type="ECO:0000256" key="4">
    <source>
        <dbReference type="ARBA" id="ARBA00023295"/>
    </source>
</evidence>
<dbReference type="InterPro" id="IPR000757">
    <property type="entry name" value="Beta-glucanase-like"/>
</dbReference>
<keyword evidence="4" id="KW-0326">Glycosidase</keyword>
<dbReference type="InterPro" id="IPR050546">
    <property type="entry name" value="Glycosyl_Hydrlase_16"/>
</dbReference>
<evidence type="ECO:0000313" key="7">
    <source>
        <dbReference type="EMBL" id="MBM7036118.1"/>
    </source>
</evidence>
<keyword evidence="8" id="KW-1185">Reference proteome</keyword>
<evidence type="ECO:0000259" key="6">
    <source>
        <dbReference type="PROSITE" id="PS51762"/>
    </source>
</evidence>
<feature type="region of interest" description="Disordered" evidence="5">
    <location>
        <begin position="1"/>
        <end position="23"/>
    </location>
</feature>
<protein>
    <submittedName>
        <fullName evidence="7">Family 16 glycosylhydrolase</fullName>
    </submittedName>
</protein>
<organism evidence="7 8">
    <name type="scientific">Vibrio ulleungensis</name>
    <dbReference type="NCBI Taxonomy" id="2807619"/>
    <lineage>
        <taxon>Bacteria</taxon>
        <taxon>Pseudomonadati</taxon>
        <taxon>Pseudomonadota</taxon>
        <taxon>Gammaproteobacteria</taxon>
        <taxon>Vibrionales</taxon>
        <taxon>Vibrionaceae</taxon>
        <taxon>Vibrio</taxon>
    </lineage>
</organism>
<feature type="domain" description="GH16" evidence="6">
    <location>
        <begin position="1"/>
        <end position="201"/>
    </location>
</feature>
<reference evidence="7 8" key="1">
    <citation type="submission" date="2021-02" db="EMBL/GenBank/DDBJ databases">
        <authorList>
            <person name="Park J.-S."/>
        </authorList>
    </citation>
    <scope>NUCLEOTIDE SEQUENCE [LARGE SCALE GENOMIC DNA]</scope>
    <source>
        <strain evidence="7 8">188UL20-2</strain>
    </source>
</reference>
<name>A0ABS2HEV5_9VIBR</name>
<sequence>MAISVSHTAYADQTPNQDTLLEQGSKNSSSVQLYGAEVYSHEKVLFGKFVIRMKMVSHPGVVSSFFTYDNESWQGTVPWREIDIEALGKTPNTLQTNLITGMANQRVHSERTETIPNLNDFHEYTLTWTPDEITWLFNGEMLHQELASSSQQVIDMRDSPQSYRMNIWISEAIGWVGKFDTSTLPLTQEVDWIEYYRYDDGEFVLDWRDDFNSFDSKRWGKGDWTFESNLVTFSQNNAYIENDKLILKLSK</sequence>
<keyword evidence="2" id="KW-0732">Signal</keyword>
<gene>
    <name evidence="7" type="ORF">JQC93_06805</name>
</gene>
<dbReference type="PANTHER" id="PTHR10963">
    <property type="entry name" value="GLYCOSYL HYDROLASE-RELATED"/>
    <property type="match status" value="1"/>
</dbReference>
<dbReference type="EMBL" id="JAFEUM010000002">
    <property type="protein sequence ID" value="MBM7036118.1"/>
    <property type="molecule type" value="Genomic_DNA"/>
</dbReference>
<dbReference type="Pfam" id="PF00722">
    <property type="entry name" value="Glyco_hydro_16"/>
    <property type="match status" value="1"/>
</dbReference>
<dbReference type="InterPro" id="IPR013320">
    <property type="entry name" value="ConA-like_dom_sf"/>
</dbReference>
<accession>A0ABS2HEV5</accession>
<dbReference type="Gene3D" id="2.60.120.200">
    <property type="match status" value="1"/>
</dbReference>
<dbReference type="PRINTS" id="PR00737">
    <property type="entry name" value="GLHYDRLASE16"/>
</dbReference>
<evidence type="ECO:0000256" key="1">
    <source>
        <dbReference type="ARBA" id="ARBA00006865"/>
    </source>
</evidence>
<dbReference type="Proteomes" id="UP000809621">
    <property type="component" value="Unassembled WGS sequence"/>
</dbReference>
<evidence type="ECO:0000256" key="5">
    <source>
        <dbReference type="SAM" id="MobiDB-lite"/>
    </source>
</evidence>
<evidence type="ECO:0000256" key="2">
    <source>
        <dbReference type="ARBA" id="ARBA00022729"/>
    </source>
</evidence>
<dbReference type="InterPro" id="IPR008264">
    <property type="entry name" value="Beta_glucanase"/>
</dbReference>
<dbReference type="PANTHER" id="PTHR10963:SF22">
    <property type="entry name" value="GLYCOSIDASE CRH2-RELATED"/>
    <property type="match status" value="1"/>
</dbReference>
<dbReference type="PROSITE" id="PS51762">
    <property type="entry name" value="GH16_2"/>
    <property type="match status" value="1"/>
</dbReference>
<proteinExistence type="inferred from homology"/>
<evidence type="ECO:0000313" key="8">
    <source>
        <dbReference type="Proteomes" id="UP000809621"/>
    </source>
</evidence>
<comment type="similarity">
    <text evidence="1">Belongs to the glycosyl hydrolase 16 family.</text>
</comment>
<dbReference type="SUPFAM" id="SSF49899">
    <property type="entry name" value="Concanavalin A-like lectins/glucanases"/>
    <property type="match status" value="1"/>
</dbReference>
<comment type="caution">
    <text evidence="7">The sequence shown here is derived from an EMBL/GenBank/DDBJ whole genome shotgun (WGS) entry which is preliminary data.</text>
</comment>
<dbReference type="InterPro" id="IPR008263">
    <property type="entry name" value="GH16_AS"/>
</dbReference>
<evidence type="ECO:0000256" key="3">
    <source>
        <dbReference type="ARBA" id="ARBA00022801"/>
    </source>
</evidence>
<keyword evidence="3" id="KW-0378">Hydrolase</keyword>